<evidence type="ECO:0000256" key="2">
    <source>
        <dbReference type="ARBA" id="ARBA00004196"/>
    </source>
</evidence>
<accession>A0ABS2DRF1</accession>
<dbReference type="InterPro" id="IPR036280">
    <property type="entry name" value="Multihaem_cyt_sf"/>
</dbReference>
<dbReference type="Gene3D" id="1.10.1130.10">
    <property type="entry name" value="Flavocytochrome C3, Chain A"/>
    <property type="match status" value="1"/>
</dbReference>
<dbReference type="Pfam" id="PF14537">
    <property type="entry name" value="Cytochrom_c3_2"/>
    <property type="match status" value="1"/>
</dbReference>
<keyword evidence="11" id="KW-1185">Reference proteome</keyword>
<evidence type="ECO:0000256" key="5">
    <source>
        <dbReference type="ARBA" id="ARBA00022723"/>
    </source>
</evidence>
<dbReference type="EMBL" id="JACJJC010000006">
    <property type="protein sequence ID" value="MBM6703890.1"/>
    <property type="molecule type" value="Genomic_DNA"/>
</dbReference>
<gene>
    <name evidence="10" type="ORF">H6A60_05250</name>
</gene>
<comment type="cofactor">
    <cofactor evidence="1">
        <name>heme c</name>
        <dbReference type="ChEBI" id="CHEBI:61717"/>
    </cofactor>
</comment>
<evidence type="ECO:0000259" key="9">
    <source>
        <dbReference type="Pfam" id="PF14537"/>
    </source>
</evidence>
<dbReference type="InterPro" id="IPR012286">
    <property type="entry name" value="Tetrahaem_cytochrome"/>
</dbReference>
<organism evidence="10 11">
    <name type="scientific">Sutterella massiliensis</name>
    <dbReference type="NCBI Taxonomy" id="1816689"/>
    <lineage>
        <taxon>Bacteria</taxon>
        <taxon>Pseudomonadati</taxon>
        <taxon>Pseudomonadota</taxon>
        <taxon>Betaproteobacteria</taxon>
        <taxon>Burkholderiales</taxon>
        <taxon>Sutterellaceae</taxon>
        <taxon>Sutterella</taxon>
    </lineage>
</organism>
<keyword evidence="8" id="KW-0732">Signal</keyword>
<reference evidence="10 11" key="1">
    <citation type="journal article" date="2021" name="Sci. Rep.">
        <title>The distribution of antibiotic resistance genes in chicken gut microbiota commensals.</title>
        <authorList>
            <person name="Juricova H."/>
            <person name="Matiasovicova J."/>
            <person name="Kubasova T."/>
            <person name="Cejkova D."/>
            <person name="Rychlik I."/>
        </authorList>
    </citation>
    <scope>NUCLEOTIDE SEQUENCE [LARGE SCALE GENOMIC DNA]</scope>
    <source>
        <strain evidence="10 11">An829</strain>
    </source>
</reference>
<evidence type="ECO:0000313" key="10">
    <source>
        <dbReference type="EMBL" id="MBM6703890.1"/>
    </source>
</evidence>
<sequence length="114" mass="11928">MNFKQMLGGLCLAAMIGAASGAVAAAPTAAAGPHASLPCSTCHADGKFAAPAKTTCLGCHESYEKIAERTAKMTPNPHASHRGEPNCSNCHSMHAKPRFECNDCHTFNIKMKGE</sequence>
<dbReference type="Proteomes" id="UP000715095">
    <property type="component" value="Unassembled WGS sequence"/>
</dbReference>
<feature type="signal peptide" evidence="8">
    <location>
        <begin position="1"/>
        <end position="24"/>
    </location>
</feature>
<feature type="domain" description="Tetrahaem cytochrome" evidence="9">
    <location>
        <begin position="35"/>
        <end position="106"/>
    </location>
</feature>
<keyword evidence="3" id="KW-0813">Transport</keyword>
<evidence type="ECO:0000256" key="1">
    <source>
        <dbReference type="ARBA" id="ARBA00001926"/>
    </source>
</evidence>
<evidence type="ECO:0000256" key="4">
    <source>
        <dbReference type="ARBA" id="ARBA00022617"/>
    </source>
</evidence>
<evidence type="ECO:0000256" key="7">
    <source>
        <dbReference type="ARBA" id="ARBA00023004"/>
    </source>
</evidence>
<proteinExistence type="predicted"/>
<keyword evidence="6" id="KW-0249">Electron transport</keyword>
<comment type="caution">
    <text evidence="10">The sequence shown here is derived from an EMBL/GenBank/DDBJ whole genome shotgun (WGS) entry which is preliminary data.</text>
</comment>
<name>A0ABS2DRF1_9BURK</name>
<dbReference type="RefSeq" id="WP_205102358.1">
    <property type="nucleotide sequence ID" value="NZ_JACJJC010000006.1"/>
</dbReference>
<keyword evidence="4" id="KW-0349">Heme</keyword>
<evidence type="ECO:0000313" key="11">
    <source>
        <dbReference type="Proteomes" id="UP000715095"/>
    </source>
</evidence>
<feature type="chain" id="PRO_5047486499" evidence="8">
    <location>
        <begin position="25"/>
        <end position="114"/>
    </location>
</feature>
<keyword evidence="5" id="KW-0479">Metal-binding</keyword>
<dbReference type="SUPFAM" id="SSF48695">
    <property type="entry name" value="Multiheme cytochromes"/>
    <property type="match status" value="1"/>
</dbReference>
<evidence type="ECO:0000256" key="8">
    <source>
        <dbReference type="SAM" id="SignalP"/>
    </source>
</evidence>
<evidence type="ECO:0000256" key="3">
    <source>
        <dbReference type="ARBA" id="ARBA00022448"/>
    </source>
</evidence>
<evidence type="ECO:0000256" key="6">
    <source>
        <dbReference type="ARBA" id="ARBA00022982"/>
    </source>
</evidence>
<protein>
    <submittedName>
        <fullName evidence="10">Cytochrome c3 family protein</fullName>
    </submittedName>
</protein>
<comment type="subcellular location">
    <subcellularLocation>
        <location evidence="2">Cell envelope</location>
    </subcellularLocation>
</comment>
<keyword evidence="7" id="KW-0408">Iron</keyword>